<feature type="repeat" description="MVP" evidence="8">
    <location>
        <begin position="184"/>
        <end position="236"/>
    </location>
</feature>
<dbReference type="Gene3D" id="2.30.30.550">
    <property type="entry name" value="Major Vault Protein repeat"/>
    <property type="match status" value="4"/>
</dbReference>
<dbReference type="InterPro" id="IPR002499">
    <property type="entry name" value="Vault_N"/>
</dbReference>
<dbReference type="InterPro" id="IPR043179">
    <property type="entry name" value="Vault_2_sf"/>
</dbReference>
<proteinExistence type="predicted"/>
<dbReference type="GO" id="GO:1990904">
    <property type="term" value="C:ribonucleoprotein complex"/>
    <property type="evidence" value="ECO:0007669"/>
    <property type="project" value="UniProtKB-UniRule"/>
</dbReference>
<dbReference type="Gene3D" id="2.30.30.560">
    <property type="match status" value="2"/>
</dbReference>
<dbReference type="InterPro" id="IPR041139">
    <property type="entry name" value="MVP_rep_dom"/>
</dbReference>
<dbReference type="FunFam" id="2.30.30.560:FF:000002">
    <property type="entry name" value="Major vault protein-alpha"/>
    <property type="match status" value="1"/>
</dbReference>
<feature type="repeat" description="MVP" evidence="8">
    <location>
        <begin position="342"/>
        <end position="395"/>
    </location>
</feature>
<dbReference type="Pfam" id="PF01505">
    <property type="entry name" value="Vault"/>
    <property type="match status" value="4"/>
</dbReference>
<dbReference type="EMBL" id="CAJOAX010010251">
    <property type="protein sequence ID" value="CAF4071707.1"/>
    <property type="molecule type" value="Genomic_DNA"/>
</dbReference>
<accession>A0A819T6Y9</accession>
<dbReference type="PANTHER" id="PTHR14165:SF3">
    <property type="entry name" value="MAJOR VAULT PROTEIN"/>
    <property type="match status" value="1"/>
</dbReference>
<dbReference type="Proteomes" id="UP000663823">
    <property type="component" value="Unassembled WGS sequence"/>
</dbReference>
<dbReference type="InterPro" id="IPR043023">
    <property type="entry name" value="MVP_rep_sf"/>
</dbReference>
<evidence type="ECO:0000256" key="6">
    <source>
        <dbReference type="ARBA" id="ARBA00023242"/>
    </source>
</evidence>
<evidence type="ECO:0000256" key="2">
    <source>
        <dbReference type="ARBA" id="ARBA00004496"/>
    </source>
</evidence>
<feature type="repeat" description="MVP" evidence="8">
    <location>
        <begin position="132"/>
        <end position="183"/>
    </location>
</feature>
<evidence type="ECO:0000259" key="11">
    <source>
        <dbReference type="Pfam" id="PF17795"/>
    </source>
</evidence>
<comment type="caution">
    <text evidence="13">The sequence shown here is derived from an EMBL/GenBank/DDBJ whole genome shotgun (WGS) entry which is preliminary data.</text>
</comment>
<dbReference type="Pfam" id="PF17794">
    <property type="entry name" value="Vault_2"/>
    <property type="match status" value="2"/>
</dbReference>
<feature type="repeat" description="MVP" evidence="8">
    <location>
        <begin position="293"/>
        <end position="341"/>
    </location>
</feature>
<dbReference type="Gene3D" id="2.30.30.620">
    <property type="match status" value="1"/>
</dbReference>
<dbReference type="InterPro" id="IPR041134">
    <property type="entry name" value="Vault_2"/>
</dbReference>
<dbReference type="PROSITE" id="PS51224">
    <property type="entry name" value="MVP"/>
    <property type="match status" value="5"/>
</dbReference>
<keyword evidence="6" id="KW-0539">Nucleus</keyword>
<dbReference type="GO" id="GO:0005737">
    <property type="term" value="C:cytoplasm"/>
    <property type="evidence" value="ECO:0007669"/>
    <property type="project" value="UniProtKB-SubCell"/>
</dbReference>
<evidence type="ECO:0000256" key="4">
    <source>
        <dbReference type="ARBA" id="ARBA00022490"/>
    </source>
</evidence>
<dbReference type="GO" id="GO:0005634">
    <property type="term" value="C:nucleus"/>
    <property type="evidence" value="ECO:0007669"/>
    <property type="project" value="UniProtKB-SubCell"/>
</dbReference>
<evidence type="ECO:0000259" key="9">
    <source>
        <dbReference type="Pfam" id="PF01505"/>
    </source>
</evidence>
<dbReference type="InterPro" id="IPR040989">
    <property type="entry name" value="Vault_3"/>
</dbReference>
<dbReference type="AlphaFoldDB" id="A0A819T6Y9"/>
<dbReference type="FunFam" id="2.30.30.570:FF:000002">
    <property type="entry name" value="Major vault protein-alpha"/>
    <property type="match status" value="1"/>
</dbReference>
<evidence type="ECO:0000256" key="3">
    <source>
        <dbReference type="ARBA" id="ARBA00018296"/>
    </source>
</evidence>
<evidence type="ECO:0000259" key="10">
    <source>
        <dbReference type="Pfam" id="PF17794"/>
    </source>
</evidence>
<feature type="domain" description="Major vault protein repeat" evidence="9">
    <location>
        <begin position="180"/>
        <end position="220"/>
    </location>
</feature>
<keyword evidence="5" id="KW-0677">Repeat</keyword>
<dbReference type="InterPro" id="IPR041136">
    <property type="entry name" value="Vault_4"/>
</dbReference>
<feature type="domain" description="Major vault protein repeat" evidence="9">
    <location>
        <begin position="233"/>
        <end position="274"/>
    </location>
</feature>
<keyword evidence="7 8" id="KW-0687">Ribonucleoprotein</keyword>
<gene>
    <name evidence="13" type="ORF">OTI717_LOCUS32706</name>
</gene>
<evidence type="ECO:0000256" key="8">
    <source>
        <dbReference type="PROSITE-ProRule" id="PRU00571"/>
    </source>
</evidence>
<dbReference type="PANTHER" id="PTHR14165">
    <property type="entry name" value="MAJOR VAULT PROTEIN"/>
    <property type="match status" value="1"/>
</dbReference>
<evidence type="ECO:0000256" key="1">
    <source>
        <dbReference type="ARBA" id="ARBA00004123"/>
    </source>
</evidence>
<comment type="subcellular location">
    <subcellularLocation>
        <location evidence="2 8">Cytoplasm</location>
    </subcellularLocation>
    <subcellularLocation>
        <location evidence="1">Nucleus</location>
    </subcellularLocation>
</comment>
<feature type="non-terminal residue" evidence="13">
    <location>
        <position position="1"/>
    </location>
</feature>
<feature type="domain" description="Major vault protein repeat" evidence="9">
    <location>
        <begin position="131"/>
        <end position="168"/>
    </location>
</feature>
<feature type="domain" description="Major vault protein repeat" evidence="12">
    <location>
        <begin position="411"/>
        <end position="457"/>
    </location>
</feature>
<evidence type="ECO:0000259" key="12">
    <source>
        <dbReference type="Pfam" id="PF17796"/>
    </source>
</evidence>
<feature type="domain" description="Major vault protein repeat" evidence="10">
    <location>
        <begin position="288"/>
        <end position="334"/>
    </location>
</feature>
<organism evidence="13 14">
    <name type="scientific">Rotaria sordida</name>
    <dbReference type="NCBI Taxonomy" id="392033"/>
    <lineage>
        <taxon>Eukaryota</taxon>
        <taxon>Metazoa</taxon>
        <taxon>Spiralia</taxon>
        <taxon>Gnathifera</taxon>
        <taxon>Rotifera</taxon>
        <taxon>Eurotatoria</taxon>
        <taxon>Bdelloidea</taxon>
        <taxon>Philodinida</taxon>
        <taxon>Philodinidae</taxon>
        <taxon>Rotaria</taxon>
    </lineage>
</organism>
<dbReference type="Gene3D" id="2.30.30.570">
    <property type="match status" value="2"/>
</dbReference>
<feature type="domain" description="Major vault protein repeat" evidence="9">
    <location>
        <begin position="338"/>
        <end position="380"/>
    </location>
</feature>
<reference evidence="13" key="1">
    <citation type="submission" date="2021-02" db="EMBL/GenBank/DDBJ databases">
        <authorList>
            <person name="Nowell W R."/>
        </authorList>
    </citation>
    <scope>NUCLEOTIDE SEQUENCE</scope>
</reference>
<feature type="repeat" description="MVP" evidence="8">
    <location>
        <begin position="237"/>
        <end position="291"/>
    </location>
</feature>
<dbReference type="FunFam" id="2.30.30.560:FF:000001">
    <property type="entry name" value="major vault protein-like"/>
    <property type="match status" value="1"/>
</dbReference>
<protein>
    <recommendedName>
        <fullName evidence="3">Major vault protein</fullName>
    </recommendedName>
</protein>
<dbReference type="InterPro" id="IPR039059">
    <property type="entry name" value="MVP"/>
</dbReference>
<evidence type="ECO:0000313" key="13">
    <source>
        <dbReference type="EMBL" id="CAF4071707.1"/>
    </source>
</evidence>
<dbReference type="Pfam" id="PF17796">
    <property type="entry name" value="Vault_4"/>
    <property type="match status" value="1"/>
</dbReference>
<evidence type="ECO:0000256" key="7">
    <source>
        <dbReference type="ARBA" id="ARBA00023274"/>
    </source>
</evidence>
<feature type="domain" description="Major vault protein repeat" evidence="11">
    <location>
        <begin position="485"/>
        <end position="529"/>
    </location>
</feature>
<dbReference type="Pfam" id="PF17795">
    <property type="entry name" value="Vault_3"/>
    <property type="match status" value="1"/>
</dbReference>
<dbReference type="FunFam" id="2.30.30.550:FF:000001">
    <property type="entry name" value="major vault protein-like"/>
    <property type="match status" value="3"/>
</dbReference>
<feature type="domain" description="Major vault protein repeat" evidence="10">
    <location>
        <begin position="62"/>
        <end position="121"/>
    </location>
</feature>
<evidence type="ECO:0000256" key="5">
    <source>
        <dbReference type="ARBA" id="ARBA00022737"/>
    </source>
</evidence>
<name>A0A819T6Y9_9BILA</name>
<evidence type="ECO:0000313" key="14">
    <source>
        <dbReference type="Proteomes" id="UP000663823"/>
    </source>
</evidence>
<sequence length="664" mass="74926">LKPDDSMSSKSLPAQMDPVYRIPPYYYIHVLDRNTSVTRLEIGPKTFFRQDHETIVFGPDKMITLPPRHYCVIENPVVKNEDDQTQFDKNGQAKLSYGSLDVRLEKDYKEPFPLYPGEVLKQTATLLKYVAANSALRLKGVLDFDDNGEQRKAGDEWLFEGPGTYIPRKEVSVEEHIVATVIGPNQAIRLSAKKELIDRLGQRRVAGENWLIKQLGAYVPLAYETVVGIENAHVVTDKKALHLRALKTFKDDFSQTRNNGDEWLVTKEQTETYILNVYEQLVAIIDIKTLNSRQYCVILNPVSSDGKNQLGKKKLVVGDKSFFLQPNEQLEKGIQDIYILSDDEGIVVKCIESFNDEIDNVTRVPGDKWVVRGPREYIPPVQVEVLEKRKAIPLGKLINLAYFIYPLGTFLDENEGIYVRDLKTGRVRAIIGNTYMLTQDEELWEKELPVSIEEFLQRDSLSGRQTKATVTSSVQMTKRDKSKLITYRVPQNQVVQIYDYKAKNSRIIFGPELVTLGPDEHFTYINLSGSLIIHLLLATFAIMSLCAADDASISSMPAGSTKIINSKPSCLIYPLPAMCNPCKYGQPIKGVVCGQGSGACALKDGICKMNQYDKMYCCPYEHARCCPTEYSSSKCKLQCTTDAQCKSSEKCCGKFCRRCVPAIY</sequence>
<keyword evidence="4 8" id="KW-0963">Cytoplasm</keyword>